<dbReference type="InterPro" id="IPR003646">
    <property type="entry name" value="SH3-like_bac-type"/>
</dbReference>
<proteinExistence type="predicted"/>
<keyword evidence="9" id="KW-0269">Exonuclease</keyword>
<dbReference type="GO" id="GO:0004527">
    <property type="term" value="F:exonuclease activity"/>
    <property type="evidence" value="ECO:0007669"/>
    <property type="project" value="UniProtKB-KW"/>
</dbReference>
<dbReference type="PIRSF" id="PIRSF006158">
    <property type="entry name" value="UCP006158_SH3"/>
    <property type="match status" value="1"/>
</dbReference>
<protein>
    <submittedName>
        <fullName evidence="9">Exonuclease SbcC</fullName>
    </submittedName>
</protein>
<dbReference type="InterPro" id="IPR016476">
    <property type="entry name" value="SH3_dom_pro"/>
</dbReference>
<dbReference type="PROSITE" id="PS51781">
    <property type="entry name" value="SH3B"/>
    <property type="match status" value="1"/>
</dbReference>
<name>A0A3B0ZF41_9ZZZZ</name>
<keyword evidence="2 7" id="KW-0812">Transmembrane</keyword>
<dbReference type="GO" id="GO:0016020">
    <property type="term" value="C:membrane"/>
    <property type="evidence" value="ECO:0007669"/>
    <property type="project" value="UniProtKB-SubCell"/>
</dbReference>
<dbReference type="NCBIfam" id="TIGR04211">
    <property type="entry name" value="SH3_and_anchor"/>
    <property type="match status" value="1"/>
</dbReference>
<evidence type="ECO:0000256" key="3">
    <source>
        <dbReference type="ARBA" id="ARBA00022729"/>
    </source>
</evidence>
<keyword evidence="4 7" id="KW-1133">Transmembrane helix</keyword>
<keyword evidence="9" id="KW-0540">Nuclease</keyword>
<organism evidence="9">
    <name type="scientific">hydrothermal vent metagenome</name>
    <dbReference type="NCBI Taxonomy" id="652676"/>
    <lineage>
        <taxon>unclassified sequences</taxon>
        <taxon>metagenomes</taxon>
        <taxon>ecological metagenomes</taxon>
    </lineage>
</organism>
<gene>
    <name evidence="9" type="ORF">MNBD_GAMMA18-169</name>
</gene>
<dbReference type="AlphaFoldDB" id="A0A3B0ZF41"/>
<feature type="coiled-coil region" evidence="6">
    <location>
        <begin position="93"/>
        <end position="186"/>
    </location>
</feature>
<dbReference type="EMBL" id="UOFP01000157">
    <property type="protein sequence ID" value="VAW86783.1"/>
    <property type="molecule type" value="Genomic_DNA"/>
</dbReference>
<feature type="domain" description="SH3b" evidence="8">
    <location>
        <begin position="21"/>
        <end position="87"/>
    </location>
</feature>
<accession>A0A3B0ZF41</accession>
<evidence type="ECO:0000256" key="6">
    <source>
        <dbReference type="SAM" id="Coils"/>
    </source>
</evidence>
<evidence type="ECO:0000256" key="2">
    <source>
        <dbReference type="ARBA" id="ARBA00022692"/>
    </source>
</evidence>
<dbReference type="Gene3D" id="2.30.30.40">
    <property type="entry name" value="SH3 Domains"/>
    <property type="match status" value="1"/>
</dbReference>
<evidence type="ECO:0000256" key="4">
    <source>
        <dbReference type="ARBA" id="ARBA00022989"/>
    </source>
</evidence>
<keyword evidence="9" id="KW-0378">Hydrolase</keyword>
<dbReference type="Pfam" id="PF08239">
    <property type="entry name" value="SH3_3"/>
    <property type="match status" value="1"/>
</dbReference>
<keyword evidence="3" id="KW-0732">Signal</keyword>
<keyword evidence="5 7" id="KW-0472">Membrane</keyword>
<dbReference type="SMART" id="SM00287">
    <property type="entry name" value="SH3b"/>
    <property type="match status" value="1"/>
</dbReference>
<feature type="transmembrane region" description="Helical" evidence="7">
    <location>
        <begin position="191"/>
        <end position="209"/>
    </location>
</feature>
<sequence>MKHLIFTLLLLLFSTSVVAAEVIKYVNDHLLITLRSGPGSQFKIEKNLGSGTRVTILAESEDGHFSQVRTDKGLEGWVLNQYLVNKPVARQLLGQAQQELATLKKEHQTLQQRYAETSEEGESITKERADLSKQVEALDAELETLRKVAARPLQLESENSRLTDEMIELKNRLRTTEEKNEALEDSESRQWFAIGAVVLFFGIILGLILPKLKPRRSDSWGGI</sequence>
<evidence type="ECO:0000256" key="7">
    <source>
        <dbReference type="SAM" id="Phobius"/>
    </source>
</evidence>
<reference evidence="9" key="1">
    <citation type="submission" date="2018-06" db="EMBL/GenBank/DDBJ databases">
        <authorList>
            <person name="Zhirakovskaya E."/>
        </authorList>
    </citation>
    <scope>NUCLEOTIDE SEQUENCE</scope>
</reference>
<evidence type="ECO:0000256" key="1">
    <source>
        <dbReference type="ARBA" id="ARBA00004167"/>
    </source>
</evidence>
<evidence type="ECO:0000313" key="9">
    <source>
        <dbReference type="EMBL" id="VAW86783.1"/>
    </source>
</evidence>
<keyword evidence="6" id="KW-0175">Coiled coil</keyword>
<evidence type="ECO:0000256" key="5">
    <source>
        <dbReference type="ARBA" id="ARBA00023136"/>
    </source>
</evidence>
<evidence type="ECO:0000259" key="8">
    <source>
        <dbReference type="PROSITE" id="PS51781"/>
    </source>
</evidence>
<comment type="subcellular location">
    <subcellularLocation>
        <location evidence="1">Membrane</location>
        <topology evidence="1">Single-pass membrane protein</topology>
    </subcellularLocation>
</comment>